<feature type="domain" description="Disease resistance R13L4/SHOC-2-like LRR" evidence="4">
    <location>
        <begin position="122"/>
        <end position="260"/>
    </location>
</feature>
<dbReference type="InterPro" id="IPR055414">
    <property type="entry name" value="LRR_R13L4/SHOC2-like"/>
</dbReference>
<evidence type="ECO:0000256" key="2">
    <source>
        <dbReference type="ARBA" id="ARBA00022821"/>
    </source>
</evidence>
<gene>
    <name evidence="5" type="ORF">RND81_12G121300</name>
</gene>
<reference evidence="5" key="1">
    <citation type="submission" date="2024-03" db="EMBL/GenBank/DDBJ databases">
        <title>WGS assembly of Saponaria officinalis var. Norfolk2.</title>
        <authorList>
            <person name="Jenkins J."/>
            <person name="Shu S."/>
            <person name="Grimwood J."/>
            <person name="Barry K."/>
            <person name="Goodstein D."/>
            <person name="Schmutz J."/>
            <person name="Leebens-Mack J."/>
            <person name="Osbourn A."/>
        </authorList>
    </citation>
    <scope>NUCLEOTIDE SEQUENCE [LARGE SCALE GENOMIC DNA]</scope>
    <source>
        <strain evidence="5">JIC</strain>
    </source>
</reference>
<name>A0AAW1H9L8_SAPOF</name>
<organism evidence="5 6">
    <name type="scientific">Saponaria officinalis</name>
    <name type="common">Common soapwort</name>
    <name type="synonym">Lychnis saponaria</name>
    <dbReference type="NCBI Taxonomy" id="3572"/>
    <lineage>
        <taxon>Eukaryota</taxon>
        <taxon>Viridiplantae</taxon>
        <taxon>Streptophyta</taxon>
        <taxon>Embryophyta</taxon>
        <taxon>Tracheophyta</taxon>
        <taxon>Spermatophyta</taxon>
        <taxon>Magnoliopsida</taxon>
        <taxon>eudicotyledons</taxon>
        <taxon>Gunneridae</taxon>
        <taxon>Pentapetalae</taxon>
        <taxon>Caryophyllales</taxon>
        <taxon>Caryophyllaceae</taxon>
        <taxon>Caryophylleae</taxon>
        <taxon>Saponaria</taxon>
    </lineage>
</organism>
<keyword evidence="6" id="KW-1185">Reference proteome</keyword>
<keyword evidence="1" id="KW-0677">Repeat</keyword>
<keyword evidence="2" id="KW-0611">Plant defense</keyword>
<evidence type="ECO:0000259" key="4">
    <source>
        <dbReference type="Pfam" id="PF23598"/>
    </source>
</evidence>
<comment type="caution">
    <text evidence="5">The sequence shown here is derived from an EMBL/GenBank/DDBJ whole genome shotgun (WGS) entry which is preliminary data.</text>
</comment>
<dbReference type="GO" id="GO:0006952">
    <property type="term" value="P:defense response"/>
    <property type="evidence" value="ECO:0007669"/>
    <property type="project" value="UniProtKB-KW"/>
</dbReference>
<dbReference type="PANTHER" id="PTHR36766:SF35">
    <property type="entry name" value="DISEASE RESISTANCE PROTEIN RGA3"/>
    <property type="match status" value="1"/>
</dbReference>
<dbReference type="EMBL" id="JBDFQZ010000012">
    <property type="protein sequence ID" value="KAK9672746.1"/>
    <property type="molecule type" value="Genomic_DNA"/>
</dbReference>
<dbReference type="Pfam" id="PF23598">
    <property type="entry name" value="LRR_14"/>
    <property type="match status" value="1"/>
</dbReference>
<dbReference type="InterPro" id="IPR032675">
    <property type="entry name" value="LRR_dom_sf"/>
</dbReference>
<dbReference type="Gene3D" id="3.80.10.10">
    <property type="entry name" value="Ribonuclease Inhibitor"/>
    <property type="match status" value="1"/>
</dbReference>
<dbReference type="InterPro" id="IPR058922">
    <property type="entry name" value="WHD_DRP"/>
</dbReference>
<feature type="domain" description="Disease resistance protein winged helix" evidence="3">
    <location>
        <begin position="2"/>
        <end position="62"/>
    </location>
</feature>
<proteinExistence type="predicted"/>
<dbReference type="AlphaFoldDB" id="A0AAW1H9L8"/>
<dbReference type="SUPFAM" id="SSF52058">
    <property type="entry name" value="L domain-like"/>
    <property type="match status" value="1"/>
</dbReference>
<evidence type="ECO:0000259" key="3">
    <source>
        <dbReference type="Pfam" id="PF23559"/>
    </source>
</evidence>
<accession>A0AAW1H9L8</accession>
<dbReference type="Pfam" id="PF23559">
    <property type="entry name" value="WHD_DRP"/>
    <property type="match status" value="1"/>
</dbReference>
<evidence type="ECO:0000313" key="5">
    <source>
        <dbReference type="EMBL" id="KAK9672746.1"/>
    </source>
</evidence>
<sequence length="320" mass="36996">MLISLWMAQGYIVPFGDGQSIDDAAEECFLIMLRRCFFQDVKRDMYGEIVSCKIHDLMHDLAQDVAGREICEVSSSHTMSVDERVRHLSYVNENLIKSSRAIIQIRTCLWVGGKDNELLVGLILSNCVRLRSLSLSDLDIRVLPESIGKLLHLRYLDLSLNRMLEELPKSITKLHNLLVLKLSSCYELKKLPNDLSKLHKLWTLDISRCNKLKRLPTDMSKLAYLYTLTRYMIGGESMNVKECFDQLEDLKGLSNLKGSLKVQIQVPKNAKYVEEEHREGAYMRGKKHLNRIKLMSRTTKVWSMRKRCWKGCSRILISWG</sequence>
<dbReference type="PANTHER" id="PTHR36766">
    <property type="entry name" value="PLANT BROAD-SPECTRUM MILDEW RESISTANCE PROTEIN RPW8"/>
    <property type="match status" value="1"/>
</dbReference>
<evidence type="ECO:0000256" key="1">
    <source>
        <dbReference type="ARBA" id="ARBA00022737"/>
    </source>
</evidence>
<protein>
    <submittedName>
        <fullName evidence="5">Uncharacterized protein</fullName>
    </submittedName>
</protein>
<evidence type="ECO:0000313" key="6">
    <source>
        <dbReference type="Proteomes" id="UP001443914"/>
    </source>
</evidence>
<dbReference type="Proteomes" id="UP001443914">
    <property type="component" value="Unassembled WGS sequence"/>
</dbReference>